<organism evidence="1 2">
    <name type="scientific">Aeromonas phage D3</name>
    <dbReference type="NCBI Taxonomy" id="2593327"/>
    <lineage>
        <taxon>Viruses</taxon>
        <taxon>Duplodnaviria</taxon>
        <taxon>Heunggongvirae</taxon>
        <taxon>Uroviricota</taxon>
        <taxon>Caudoviricetes</taxon>
        <taxon>Chimalliviridae</taxon>
        <taxon>Ludhianavirus</taxon>
        <taxon>Ludhianavirus D3</taxon>
    </lineage>
</organism>
<keyword evidence="2" id="KW-1185">Reference proteome</keyword>
<dbReference type="Proteomes" id="UP000319658">
    <property type="component" value="Segment"/>
</dbReference>
<accession>A0A514TVD8</accession>
<reference evidence="1 2" key="1">
    <citation type="submission" date="2019-06" db="EMBL/GenBank/DDBJ databases">
        <title>Complete genome sequence of Aeromonas hydrophila bacteriophage D3.</title>
        <authorList>
            <person name="Rai S."/>
            <person name="Tyagi A."/>
            <person name="Kumar N."/>
            <person name="Singh N."/>
        </authorList>
    </citation>
    <scope>NUCLEOTIDE SEQUENCE [LARGE SCALE GENOMIC DNA]</scope>
</reference>
<evidence type="ECO:0000313" key="2">
    <source>
        <dbReference type="Proteomes" id="UP000319658"/>
    </source>
</evidence>
<sequence>MNNKTVVFLLIIGLAIIWLGSEHVELEEAVDNLTEVIGQCVNQE</sequence>
<protein>
    <submittedName>
        <fullName evidence="1">Uncharacterized protein</fullName>
    </submittedName>
</protein>
<dbReference type="EMBL" id="MN102098">
    <property type="protein sequence ID" value="QDJ96986.1"/>
    <property type="molecule type" value="Genomic_DNA"/>
</dbReference>
<name>A0A514TVD8_9CAUD</name>
<gene>
    <name evidence="1" type="ORF">D3_0256</name>
</gene>
<proteinExistence type="predicted"/>
<evidence type="ECO:0000313" key="1">
    <source>
        <dbReference type="EMBL" id="QDJ96986.1"/>
    </source>
</evidence>